<dbReference type="PROSITE" id="PS51257">
    <property type="entry name" value="PROKAR_LIPOPROTEIN"/>
    <property type="match status" value="1"/>
</dbReference>
<gene>
    <name evidence="2" type="ORF">BN2458_PEG0072</name>
</gene>
<organism evidence="2 3">
    <name type="scientific">Helicobacter typhlonius</name>
    <dbReference type="NCBI Taxonomy" id="76936"/>
    <lineage>
        <taxon>Bacteria</taxon>
        <taxon>Pseudomonadati</taxon>
        <taxon>Campylobacterota</taxon>
        <taxon>Epsilonproteobacteria</taxon>
        <taxon>Campylobacterales</taxon>
        <taxon>Helicobacteraceae</taxon>
        <taxon>Helicobacter</taxon>
    </lineage>
</organism>
<dbReference type="AlphaFoldDB" id="A0A0S4PRL9"/>
<protein>
    <submittedName>
        <fullName evidence="2">Uncharacterized protein</fullName>
    </submittedName>
</protein>
<keyword evidence="1" id="KW-0472">Membrane</keyword>
<dbReference type="EMBL" id="LN907858">
    <property type="protein sequence ID" value="CUU38959.1"/>
    <property type="molecule type" value="Genomic_DNA"/>
</dbReference>
<dbReference type="PATRIC" id="fig|76936.10.peg.72"/>
<keyword evidence="1" id="KW-1133">Transmembrane helix</keyword>
<feature type="transmembrane region" description="Helical" evidence="1">
    <location>
        <begin position="20"/>
        <end position="38"/>
    </location>
</feature>
<sequence length="39" mass="4442">MRVQWVERITLGLVDSLKPHLHVYFTAAGCIISFLSVLQ</sequence>
<dbReference type="Proteomes" id="UP000064525">
    <property type="component" value="Chromosome I"/>
</dbReference>
<name>A0A0S4PRL9_9HELI</name>
<dbReference type="KEGG" id="hty:BN2458_PEG0072"/>
<evidence type="ECO:0000313" key="3">
    <source>
        <dbReference type="Proteomes" id="UP000064525"/>
    </source>
</evidence>
<reference evidence="3" key="1">
    <citation type="submission" date="2015-11" db="EMBL/GenBank/DDBJ databases">
        <authorList>
            <person name="Anvar S.Y."/>
        </authorList>
    </citation>
    <scope>NUCLEOTIDE SEQUENCE [LARGE SCALE GENOMIC DNA]</scope>
</reference>
<evidence type="ECO:0000313" key="2">
    <source>
        <dbReference type="EMBL" id="CUU38959.1"/>
    </source>
</evidence>
<keyword evidence="1" id="KW-0812">Transmembrane</keyword>
<evidence type="ECO:0000256" key="1">
    <source>
        <dbReference type="SAM" id="Phobius"/>
    </source>
</evidence>
<proteinExistence type="predicted"/>
<accession>A0A0S4PRL9</accession>